<dbReference type="GO" id="GO:0042128">
    <property type="term" value="P:nitrate assimilation"/>
    <property type="evidence" value="ECO:0007669"/>
    <property type="project" value="UniProtKB-KW"/>
</dbReference>
<evidence type="ECO:0000256" key="6">
    <source>
        <dbReference type="ARBA" id="ARBA00022723"/>
    </source>
</evidence>
<keyword evidence="9" id="KW-0411">Iron-sulfur</keyword>
<comment type="cofactor">
    <cofactor evidence="2">
        <name>[4Fe-4S] cluster</name>
        <dbReference type="ChEBI" id="CHEBI:49883"/>
    </cofactor>
</comment>
<name>A0A9E6SWU8_9PROT</name>
<dbReference type="InterPro" id="IPR006656">
    <property type="entry name" value="Mopterin_OxRdtase"/>
</dbReference>
<dbReference type="InterPro" id="IPR006963">
    <property type="entry name" value="Mopterin_OxRdtase_4Fe-4S_dom"/>
</dbReference>
<dbReference type="InterPro" id="IPR050123">
    <property type="entry name" value="Prok_molybdopt-oxidoreductase"/>
</dbReference>
<dbReference type="EMBL" id="CP071137">
    <property type="protein sequence ID" value="QWY76236.1"/>
    <property type="molecule type" value="Genomic_DNA"/>
</dbReference>
<dbReference type="AlphaFoldDB" id="A0A9E6SWU8"/>
<keyword evidence="5" id="KW-0500">Molybdenum</keyword>
<dbReference type="InterPro" id="IPR041854">
    <property type="entry name" value="BFD-like_2Fe2S-bd_dom_sf"/>
</dbReference>
<dbReference type="Pfam" id="PF04879">
    <property type="entry name" value="Molybdop_Fe4S4"/>
    <property type="match status" value="1"/>
</dbReference>
<evidence type="ECO:0000256" key="3">
    <source>
        <dbReference type="ARBA" id="ARBA00008747"/>
    </source>
</evidence>
<organism evidence="12 13">
    <name type="scientific">Ferrovum myxofaciens</name>
    <dbReference type="NCBI Taxonomy" id="416213"/>
    <lineage>
        <taxon>Bacteria</taxon>
        <taxon>Pseudomonadati</taxon>
        <taxon>Pseudomonadota</taxon>
        <taxon>Betaproteobacteria</taxon>
        <taxon>Ferrovales</taxon>
        <taxon>Ferrovaceae</taxon>
        <taxon>Ferrovum</taxon>
    </lineage>
</organism>
<dbReference type="InterPro" id="IPR006655">
    <property type="entry name" value="Mopterin_OxRdtase_prok_CS"/>
</dbReference>
<dbReference type="GO" id="GO:1990204">
    <property type="term" value="C:oxidoreductase complex"/>
    <property type="evidence" value="ECO:0007669"/>
    <property type="project" value="UniProtKB-ARBA"/>
</dbReference>
<evidence type="ECO:0000313" key="12">
    <source>
        <dbReference type="EMBL" id="QWY76236.1"/>
    </source>
</evidence>
<dbReference type="Gene3D" id="3.40.228.10">
    <property type="entry name" value="Dimethylsulfoxide Reductase, domain 2"/>
    <property type="match status" value="1"/>
</dbReference>
<dbReference type="GO" id="GO:0016491">
    <property type="term" value="F:oxidoreductase activity"/>
    <property type="evidence" value="ECO:0007669"/>
    <property type="project" value="UniProtKB-KW"/>
</dbReference>
<evidence type="ECO:0000256" key="7">
    <source>
        <dbReference type="ARBA" id="ARBA00023002"/>
    </source>
</evidence>
<feature type="domain" description="4Fe-4S Mo/W bis-MGD-type" evidence="11">
    <location>
        <begin position="19"/>
        <end position="75"/>
    </location>
</feature>
<dbReference type="Gene3D" id="2.40.40.20">
    <property type="match status" value="1"/>
</dbReference>
<comment type="similarity">
    <text evidence="3">Belongs to the prokaryotic molybdopterin-containing oxidoreductase family. NasA/NapA/NarB subfamily.</text>
</comment>
<evidence type="ECO:0000256" key="1">
    <source>
        <dbReference type="ARBA" id="ARBA00001942"/>
    </source>
</evidence>
<dbReference type="GO" id="GO:0051539">
    <property type="term" value="F:4 iron, 4 sulfur cluster binding"/>
    <property type="evidence" value="ECO:0007669"/>
    <property type="project" value="UniProtKB-KW"/>
</dbReference>
<dbReference type="CDD" id="cd02754">
    <property type="entry name" value="MopB_Nitrate-R-NapA-like"/>
    <property type="match status" value="1"/>
</dbReference>
<reference evidence="12" key="1">
    <citation type="submission" date="2021-02" db="EMBL/GenBank/DDBJ databases">
        <title>Comparative genomics of Ferrovum myxofaciens strains, predominant extremophile bacteria forming large biofilm stalactites in acid mine ecosystems.</title>
        <authorList>
            <person name="Burkartova K."/>
            <person name="Ridl J."/>
            <person name="Pajer P."/>
            <person name="Falteisek L."/>
        </authorList>
    </citation>
    <scope>NUCLEOTIDE SEQUENCE</scope>
    <source>
        <strain evidence="12">MI1III</strain>
    </source>
</reference>
<dbReference type="PROSITE" id="PS51669">
    <property type="entry name" value="4FE4S_MOW_BIS_MGD"/>
    <property type="match status" value="1"/>
</dbReference>
<dbReference type="PROSITE" id="PS00551">
    <property type="entry name" value="MOLYBDOPTERIN_PROK_1"/>
    <property type="match status" value="1"/>
</dbReference>
<evidence type="ECO:0000256" key="9">
    <source>
        <dbReference type="ARBA" id="ARBA00023014"/>
    </source>
</evidence>
<evidence type="ECO:0000256" key="2">
    <source>
        <dbReference type="ARBA" id="ARBA00001966"/>
    </source>
</evidence>
<dbReference type="PROSITE" id="PS00490">
    <property type="entry name" value="MOLYBDOPTERIN_PROK_2"/>
    <property type="match status" value="1"/>
</dbReference>
<dbReference type="GO" id="GO:0016020">
    <property type="term" value="C:membrane"/>
    <property type="evidence" value="ECO:0007669"/>
    <property type="project" value="TreeGrafter"/>
</dbReference>
<dbReference type="Gene3D" id="3.40.50.740">
    <property type="match status" value="1"/>
</dbReference>
<evidence type="ECO:0000259" key="11">
    <source>
        <dbReference type="PROSITE" id="PS51669"/>
    </source>
</evidence>
<dbReference type="PANTHER" id="PTHR43105">
    <property type="entry name" value="RESPIRATORY NITRATE REDUCTASE"/>
    <property type="match status" value="1"/>
</dbReference>
<dbReference type="GO" id="GO:0045333">
    <property type="term" value="P:cellular respiration"/>
    <property type="evidence" value="ECO:0007669"/>
    <property type="project" value="UniProtKB-ARBA"/>
</dbReference>
<dbReference type="Proteomes" id="UP000683551">
    <property type="component" value="Chromosome"/>
</dbReference>
<comment type="cofactor">
    <cofactor evidence="1">
        <name>Mo-bis(molybdopterin guanine dinucleotide)</name>
        <dbReference type="ChEBI" id="CHEBI:60539"/>
    </cofactor>
</comment>
<dbReference type="FunFam" id="3.40.228.10:FF:000002">
    <property type="entry name" value="Formate dehydrogenase subunit alpha"/>
    <property type="match status" value="1"/>
</dbReference>
<keyword evidence="8" id="KW-0408">Iron</keyword>
<evidence type="ECO:0000313" key="13">
    <source>
        <dbReference type="Proteomes" id="UP000683551"/>
    </source>
</evidence>
<dbReference type="SUPFAM" id="SSF53706">
    <property type="entry name" value="Formate dehydrogenase/DMSO reductase, domains 1-3"/>
    <property type="match status" value="1"/>
</dbReference>
<dbReference type="RefSeq" id="WP_273143421.1">
    <property type="nucleotide sequence ID" value="NZ_CP053675.1"/>
</dbReference>
<gene>
    <name evidence="12" type="ORF">JZL65_06835</name>
</gene>
<keyword evidence="6" id="KW-0479">Metal-binding</keyword>
<dbReference type="InterPro" id="IPR007419">
    <property type="entry name" value="BFD-like_2Fe2S-bd_dom"/>
</dbReference>
<dbReference type="Pfam" id="PF01568">
    <property type="entry name" value="Molydop_binding"/>
    <property type="match status" value="1"/>
</dbReference>
<dbReference type="CDD" id="cd02791">
    <property type="entry name" value="MopB_CT_Nitrate-R-NapA-like"/>
    <property type="match status" value="1"/>
</dbReference>
<evidence type="ECO:0000256" key="4">
    <source>
        <dbReference type="ARBA" id="ARBA00022485"/>
    </source>
</evidence>
<dbReference type="Gene3D" id="2.20.25.90">
    <property type="entry name" value="ADC-like domains"/>
    <property type="match status" value="1"/>
</dbReference>
<protein>
    <submittedName>
        <fullName evidence="12">Molybdopterin-dependent oxidoreductase</fullName>
    </submittedName>
</protein>
<sequence>MNTTNPRTADVMAASPSSLRSTAATCPYCGVGCGVLIEHDDRGLRQVIGDPTHPANYGRLCTKGATLLQSVRPEGRLFTPEWRPERAQVPIPVTWPDALDRIAHQFGQIIRDHGPDAVGFYLSGQLLTEDYYVFNKLAKGLIGTNNVDTNSRLCMSSAVVAYKQTLGADAPPCSYEDLELSDCLLIAGSNMAYAHPVLYRRIEAARERQPNQRIIVVDPRRTETAAAADLHLAILPGTDIWLYNAMLHVLIWEGLLDHDFIRDHTDGFEALRQHVAEITPAVAADICGISAEYIIQAARWWGKSVAPMSLWCQGLNQSHHGTHNGTALIALSLATGKIGKPGCGPFSLTGQPNAMGGREVGGLSNLLSAHRDLANPQHRAEVAQLWGIPSVPAQPGFSAVELFEAARAGQVKALWIVCTNPAHSMPDQTLIREALTRCELVVVQDAYAHTETTAYADLLLPACTWGEKEGTVTNSERCITHVRPALAPPGDSRSDWRIGRDFAHVLGRELGRGEEAKRLFPYEHPREIFEEHCRTTAGRDLDITGLSYDLLDQRGPQRWPFPQGATQDRVRLYGDHCFATANGRAHFVVPVSSLTAESCNARYPFHLTSGRLRDQWHTMTRTGRVAQLGNHDREPCLQLNPADMTRRGLAPGSLVKVSSPRGNLVIRLQASLEVASGQAFMAMHWGRNRLNSHGVNELTLKTFDPYSKQPELKHAAVRIEHAILPYTTVMMGSAADSEQARQCTLQWLDQIPPLLSPFGYASVSLVGRNHPAVILNLAHDEPIPATWLEPLDQLFGLVSGVCMEYHDARAHIAKKVLLVDQQLIAARLTGETVAAPWLESALLEKQTVAEIRHWLLAPLSAPPASIRVSSRTVCNCLDVSEATLQATIQKGATLADLQASLRCGTQCGSCLPEIRRMLGQHQNESTGSG</sequence>
<dbReference type="Pfam" id="PF00384">
    <property type="entry name" value="Molybdopterin"/>
    <property type="match status" value="1"/>
</dbReference>
<dbReference type="InterPro" id="IPR041957">
    <property type="entry name" value="CT_Nitrate-R-NapA-like"/>
</dbReference>
<dbReference type="GO" id="GO:0043546">
    <property type="term" value="F:molybdopterin cofactor binding"/>
    <property type="evidence" value="ECO:0007669"/>
    <property type="project" value="InterPro"/>
</dbReference>
<dbReference type="SUPFAM" id="SSF50692">
    <property type="entry name" value="ADC-like"/>
    <property type="match status" value="1"/>
</dbReference>
<evidence type="ECO:0000256" key="8">
    <source>
        <dbReference type="ARBA" id="ARBA00023004"/>
    </source>
</evidence>
<proteinExistence type="inferred from homology"/>
<evidence type="ECO:0000256" key="10">
    <source>
        <dbReference type="ARBA" id="ARBA00023063"/>
    </source>
</evidence>
<dbReference type="InterPro" id="IPR027467">
    <property type="entry name" value="MopterinOxRdtase_cofactor_BS"/>
</dbReference>
<dbReference type="Pfam" id="PF04324">
    <property type="entry name" value="Fer2_BFD"/>
    <property type="match status" value="1"/>
</dbReference>
<keyword evidence="4" id="KW-0004">4Fe-4S</keyword>
<accession>A0A9E6SWU8</accession>
<keyword evidence="7" id="KW-0560">Oxidoreductase</keyword>
<dbReference type="PANTHER" id="PTHR43105:SF9">
    <property type="entry name" value="NADPH-FE(3+) OXIDOREDUCTASE SUBUNIT ALPHA"/>
    <property type="match status" value="1"/>
</dbReference>
<dbReference type="InterPro" id="IPR009010">
    <property type="entry name" value="Asp_de-COase-like_dom_sf"/>
</dbReference>
<dbReference type="InterPro" id="IPR006657">
    <property type="entry name" value="MoPterin_dinucl-bd_dom"/>
</dbReference>
<evidence type="ECO:0000256" key="5">
    <source>
        <dbReference type="ARBA" id="ARBA00022505"/>
    </source>
</evidence>
<dbReference type="SMART" id="SM00926">
    <property type="entry name" value="Molybdop_Fe4S4"/>
    <property type="match status" value="1"/>
</dbReference>
<dbReference type="Gene3D" id="1.10.10.1100">
    <property type="entry name" value="BFD-like [2Fe-2S]-binding domain"/>
    <property type="match status" value="1"/>
</dbReference>
<dbReference type="GO" id="GO:0046872">
    <property type="term" value="F:metal ion binding"/>
    <property type="evidence" value="ECO:0007669"/>
    <property type="project" value="UniProtKB-KW"/>
</dbReference>
<keyword evidence="10" id="KW-0534">Nitrate assimilation</keyword>